<dbReference type="Gene3D" id="3.40.630.10">
    <property type="entry name" value="Zn peptidases"/>
    <property type="match status" value="1"/>
</dbReference>
<dbReference type="EMBL" id="JAVDXO010000007">
    <property type="protein sequence ID" value="MDR7307809.1"/>
    <property type="molecule type" value="Genomic_DNA"/>
</dbReference>
<sequence>MQHRALAALTELERILQLAGDRVETRVVRQVDCRGVNLPVYTVALGNPDPQVPAIGFFGGVHGLERIGAEVVMAYLLSIVMRLNWDHTLHRQLESLRLVFMPLVNPGGMALGTRANPRGVDLMRNAPVDALEPVPTWVGGQRLSSRLPWYRGVAGAPMEEESQAVCEVVAQELLPRPFSMSVDCHSGFGLSDRLWFPFAHTRKPLDHLAEMYALQVIFRQTYNHHPYVFEPQSLQYLTHGDLWDHLYLQSREVPERVFLPLTLEMGSWLWIKKNPRQLFSRHGIFNPLIGHRQQRVLRRHLWMLDFLTRAACSAESWAPQDGQRHVLHAEALQHWY</sequence>
<evidence type="ECO:0000256" key="1">
    <source>
        <dbReference type="ARBA" id="ARBA00005988"/>
    </source>
</evidence>
<dbReference type="Pfam" id="PF00246">
    <property type="entry name" value="Peptidase_M14"/>
    <property type="match status" value="1"/>
</dbReference>
<feature type="domain" description="Peptidase M14" evidence="2">
    <location>
        <begin position="39"/>
        <end position="230"/>
    </location>
</feature>
<reference evidence="3 4" key="1">
    <citation type="submission" date="2023-07" db="EMBL/GenBank/DDBJ databases">
        <title>Sorghum-associated microbial communities from plants grown in Nebraska, USA.</title>
        <authorList>
            <person name="Schachtman D."/>
        </authorList>
    </citation>
    <scope>NUCLEOTIDE SEQUENCE [LARGE SCALE GENOMIC DNA]</scope>
    <source>
        <strain evidence="3 4">BE308</strain>
    </source>
</reference>
<dbReference type="InterPro" id="IPR000834">
    <property type="entry name" value="Peptidase_M14"/>
</dbReference>
<proteinExistence type="inferred from homology"/>
<evidence type="ECO:0000313" key="3">
    <source>
        <dbReference type="EMBL" id="MDR7307809.1"/>
    </source>
</evidence>
<organism evidence="3 4">
    <name type="scientific">Rhodoferax saidenbachensis</name>
    <dbReference type="NCBI Taxonomy" id="1484693"/>
    <lineage>
        <taxon>Bacteria</taxon>
        <taxon>Pseudomonadati</taxon>
        <taxon>Pseudomonadota</taxon>
        <taxon>Betaproteobacteria</taxon>
        <taxon>Burkholderiales</taxon>
        <taxon>Comamonadaceae</taxon>
        <taxon>Rhodoferax</taxon>
    </lineage>
</organism>
<dbReference type="InterPro" id="IPR057246">
    <property type="entry name" value="CARBOXYPEPT_ZN_1"/>
</dbReference>
<dbReference type="SUPFAM" id="SSF53187">
    <property type="entry name" value="Zn-dependent exopeptidases"/>
    <property type="match status" value="1"/>
</dbReference>
<dbReference type="RefSeq" id="WP_310344318.1">
    <property type="nucleotide sequence ID" value="NZ_JAVDXO010000007.1"/>
</dbReference>
<name>A0ABU1ZQI4_9BURK</name>
<comment type="caution">
    <text evidence="3">The sequence shown here is derived from an EMBL/GenBank/DDBJ whole genome shotgun (WGS) entry which is preliminary data.</text>
</comment>
<keyword evidence="4" id="KW-1185">Reference proteome</keyword>
<comment type="similarity">
    <text evidence="1">Belongs to the peptidase M14 family.</text>
</comment>
<dbReference type="PROSITE" id="PS00132">
    <property type="entry name" value="CARBOXYPEPT_ZN_1"/>
    <property type="match status" value="1"/>
</dbReference>
<dbReference type="Proteomes" id="UP001268089">
    <property type="component" value="Unassembled WGS sequence"/>
</dbReference>
<evidence type="ECO:0000313" key="4">
    <source>
        <dbReference type="Proteomes" id="UP001268089"/>
    </source>
</evidence>
<protein>
    <recommendedName>
        <fullName evidence="2">Peptidase M14 domain-containing protein</fullName>
    </recommendedName>
</protein>
<gene>
    <name evidence="3" type="ORF">J2X15_003113</name>
</gene>
<evidence type="ECO:0000259" key="2">
    <source>
        <dbReference type="Pfam" id="PF00246"/>
    </source>
</evidence>
<accession>A0ABU1ZQI4</accession>